<name>A0AAV9XH34_9PEZI</name>
<organism evidence="2 3">
    <name type="scientific">Orbilia ellipsospora</name>
    <dbReference type="NCBI Taxonomy" id="2528407"/>
    <lineage>
        <taxon>Eukaryota</taxon>
        <taxon>Fungi</taxon>
        <taxon>Dikarya</taxon>
        <taxon>Ascomycota</taxon>
        <taxon>Pezizomycotina</taxon>
        <taxon>Orbiliomycetes</taxon>
        <taxon>Orbiliales</taxon>
        <taxon>Orbiliaceae</taxon>
        <taxon>Orbilia</taxon>
    </lineage>
</organism>
<feature type="compositionally biased region" description="Basic and acidic residues" evidence="1">
    <location>
        <begin position="48"/>
        <end position="59"/>
    </location>
</feature>
<feature type="compositionally biased region" description="Basic and acidic residues" evidence="1">
    <location>
        <begin position="17"/>
        <end position="39"/>
    </location>
</feature>
<comment type="caution">
    <text evidence="2">The sequence shown here is derived from an EMBL/GenBank/DDBJ whole genome shotgun (WGS) entry which is preliminary data.</text>
</comment>
<feature type="compositionally biased region" description="Basic and acidic residues" evidence="1">
    <location>
        <begin position="79"/>
        <end position="126"/>
    </location>
</feature>
<accession>A0AAV9XH34</accession>
<sequence length="185" mass="21539">MIAAQLLRTIHYICTSRDTKTDDEVKNTNKSTLKDDEAPNARSSGMESGEHIRQIHRNSESLSEDPTLTPSDEEDGWSEIEKSIDDFTEKAKDKLDEEKEKLKRAEKEKYERAKAESPERAGEQREESITRWKSFWQRVKIIIGDIMDNIKTFFKLGWEAVEALISSIQKEPDRRFGSRGYLFQH</sequence>
<gene>
    <name evidence="2" type="ORF">TWF694_008311</name>
</gene>
<reference evidence="2 3" key="1">
    <citation type="submission" date="2019-10" db="EMBL/GenBank/DDBJ databases">
        <authorList>
            <person name="Palmer J.M."/>
        </authorList>
    </citation>
    <scope>NUCLEOTIDE SEQUENCE [LARGE SCALE GENOMIC DNA]</scope>
    <source>
        <strain evidence="2 3">TWF694</strain>
    </source>
</reference>
<protein>
    <submittedName>
        <fullName evidence="2">Uncharacterized protein</fullName>
    </submittedName>
</protein>
<evidence type="ECO:0000313" key="3">
    <source>
        <dbReference type="Proteomes" id="UP001365542"/>
    </source>
</evidence>
<evidence type="ECO:0000313" key="2">
    <source>
        <dbReference type="EMBL" id="KAK6540927.1"/>
    </source>
</evidence>
<feature type="region of interest" description="Disordered" evidence="1">
    <location>
        <begin position="17"/>
        <end position="126"/>
    </location>
</feature>
<dbReference type="EMBL" id="JAVHJO010000004">
    <property type="protein sequence ID" value="KAK6540927.1"/>
    <property type="molecule type" value="Genomic_DNA"/>
</dbReference>
<proteinExistence type="predicted"/>
<feature type="compositionally biased region" description="Polar residues" evidence="1">
    <location>
        <begin position="60"/>
        <end position="70"/>
    </location>
</feature>
<dbReference type="Proteomes" id="UP001365542">
    <property type="component" value="Unassembled WGS sequence"/>
</dbReference>
<keyword evidence="3" id="KW-1185">Reference proteome</keyword>
<dbReference type="AlphaFoldDB" id="A0AAV9XH34"/>
<evidence type="ECO:0000256" key="1">
    <source>
        <dbReference type="SAM" id="MobiDB-lite"/>
    </source>
</evidence>